<evidence type="ECO:0000313" key="3">
    <source>
        <dbReference type="Proteomes" id="UP001378592"/>
    </source>
</evidence>
<feature type="region of interest" description="Disordered" evidence="1">
    <location>
        <begin position="1"/>
        <end position="23"/>
    </location>
</feature>
<reference evidence="2 3" key="1">
    <citation type="submission" date="2024-03" db="EMBL/GenBank/DDBJ databases">
        <title>The genome assembly and annotation of the cricket Gryllus longicercus Weissman &amp; Gray.</title>
        <authorList>
            <person name="Szrajer S."/>
            <person name="Gray D."/>
            <person name="Ylla G."/>
        </authorList>
    </citation>
    <scope>NUCLEOTIDE SEQUENCE [LARGE SCALE GENOMIC DNA]</scope>
    <source>
        <strain evidence="2">DAG 2021-001</strain>
        <tissue evidence="2">Whole body minus gut</tissue>
    </source>
</reference>
<gene>
    <name evidence="2" type="ORF">R5R35_009140</name>
</gene>
<dbReference type="AlphaFoldDB" id="A0AAN9W1R5"/>
<dbReference type="Proteomes" id="UP001378592">
    <property type="component" value="Unassembled WGS sequence"/>
</dbReference>
<protein>
    <submittedName>
        <fullName evidence="2">Uncharacterized protein</fullName>
    </submittedName>
</protein>
<accession>A0AAN9W1R5</accession>
<feature type="compositionally biased region" description="Polar residues" evidence="1">
    <location>
        <begin position="121"/>
        <end position="130"/>
    </location>
</feature>
<name>A0AAN9W1R5_9ORTH</name>
<feature type="region of interest" description="Disordered" evidence="1">
    <location>
        <begin position="98"/>
        <end position="155"/>
    </location>
</feature>
<organism evidence="2 3">
    <name type="scientific">Gryllus longicercus</name>
    <dbReference type="NCBI Taxonomy" id="2509291"/>
    <lineage>
        <taxon>Eukaryota</taxon>
        <taxon>Metazoa</taxon>
        <taxon>Ecdysozoa</taxon>
        <taxon>Arthropoda</taxon>
        <taxon>Hexapoda</taxon>
        <taxon>Insecta</taxon>
        <taxon>Pterygota</taxon>
        <taxon>Neoptera</taxon>
        <taxon>Polyneoptera</taxon>
        <taxon>Orthoptera</taxon>
        <taxon>Ensifera</taxon>
        <taxon>Gryllidea</taxon>
        <taxon>Grylloidea</taxon>
        <taxon>Gryllidae</taxon>
        <taxon>Gryllinae</taxon>
        <taxon>Gryllus</taxon>
    </lineage>
</organism>
<feature type="region of interest" description="Disordered" evidence="1">
    <location>
        <begin position="214"/>
        <end position="258"/>
    </location>
</feature>
<comment type="caution">
    <text evidence="2">The sequence shown here is derived from an EMBL/GenBank/DDBJ whole genome shotgun (WGS) entry which is preliminary data.</text>
</comment>
<proteinExistence type="predicted"/>
<feature type="compositionally biased region" description="Basic and acidic residues" evidence="1">
    <location>
        <begin position="131"/>
        <end position="140"/>
    </location>
</feature>
<feature type="compositionally biased region" description="Acidic residues" evidence="1">
    <location>
        <begin position="236"/>
        <end position="258"/>
    </location>
</feature>
<feature type="compositionally biased region" description="Basic and acidic residues" evidence="1">
    <location>
        <begin position="214"/>
        <end position="227"/>
    </location>
</feature>
<feature type="compositionally biased region" description="Polar residues" evidence="1">
    <location>
        <begin position="141"/>
        <end position="154"/>
    </location>
</feature>
<keyword evidence="3" id="KW-1185">Reference proteome</keyword>
<evidence type="ECO:0000313" key="2">
    <source>
        <dbReference type="EMBL" id="KAK7870647.1"/>
    </source>
</evidence>
<evidence type="ECO:0000256" key="1">
    <source>
        <dbReference type="SAM" id="MobiDB-lite"/>
    </source>
</evidence>
<sequence>MKNSVDEQEPPSPEQSQNRNIEVREPQVYATINFTTCSSKILKWCKYKMRFQQLDGTQPGGSKLEKCSKNHTQRSSISICDTNKDVEYFPHALTEAVVKNTEPEKSESAGTSKEGAVEVSPNPSITSAHSLESHLTEEKYSSISENEDSNTTSLREMFPDLPIPDENLSLKRLQQMSTTDITKQIVSLNKPAILKPTNRLIPQSKIWLSPLQEVDKQQEAEAEKEIVPWDSNPTDQESDSESSEEIELNIDLEDDEKA</sequence>
<dbReference type="EMBL" id="JAZDUA010000055">
    <property type="protein sequence ID" value="KAK7870647.1"/>
    <property type="molecule type" value="Genomic_DNA"/>
</dbReference>